<feature type="domain" description="Phosphate acetyl/butaryl transferase" evidence="4">
    <location>
        <begin position="242"/>
        <end position="459"/>
    </location>
</feature>
<dbReference type="Pfam" id="PF01575">
    <property type="entry name" value="MaoC_dehydratas"/>
    <property type="match status" value="1"/>
</dbReference>
<dbReference type="GO" id="GO:0016836">
    <property type="term" value="F:hydro-lyase activity"/>
    <property type="evidence" value="ECO:0007669"/>
    <property type="project" value="UniProtKB-ARBA"/>
</dbReference>
<dbReference type="FunFam" id="3.10.129.10:FF:000042">
    <property type="entry name" value="MaoC domain protein dehydratase"/>
    <property type="match status" value="1"/>
</dbReference>
<feature type="domain" description="MaoC-like" evidence="5">
    <location>
        <begin position="26"/>
        <end position="117"/>
    </location>
</feature>
<keyword evidence="3" id="KW-0012">Acyltransferase</keyword>
<comment type="caution">
    <text evidence="6">The sequence shown here is derived from an EMBL/GenBank/DDBJ whole genome shotgun (WGS) entry which is preliminary data.</text>
</comment>
<keyword evidence="1 6" id="KW-0808">Transferase</keyword>
<reference evidence="6 7" key="1">
    <citation type="submission" date="2018-08" db="EMBL/GenBank/DDBJ databases">
        <title>Genomic Encyclopedia of Type Strains, Phase IV (KMG-IV): sequencing the most valuable type-strain genomes for metagenomic binning, comparative biology and taxonomic classification.</title>
        <authorList>
            <person name="Goeker M."/>
        </authorList>
    </citation>
    <scope>NUCLEOTIDE SEQUENCE [LARGE SCALE GENOMIC DNA]</scope>
    <source>
        <strain evidence="6 7">BW863</strain>
    </source>
</reference>
<dbReference type="Gene3D" id="3.40.718.10">
    <property type="entry name" value="Isopropylmalate Dehydrogenase"/>
    <property type="match status" value="1"/>
</dbReference>
<dbReference type="SUPFAM" id="SSF54637">
    <property type="entry name" value="Thioesterase/thiol ester dehydrase-isomerase"/>
    <property type="match status" value="1"/>
</dbReference>
<dbReference type="EMBL" id="QUMO01000001">
    <property type="protein sequence ID" value="REF88823.1"/>
    <property type="molecule type" value="Genomic_DNA"/>
</dbReference>
<dbReference type="InterPro" id="IPR029069">
    <property type="entry name" value="HotDog_dom_sf"/>
</dbReference>
<evidence type="ECO:0000256" key="2">
    <source>
        <dbReference type="ARBA" id="ARBA00023239"/>
    </source>
</evidence>
<dbReference type="InterPro" id="IPR002539">
    <property type="entry name" value="MaoC-like_dom"/>
</dbReference>
<evidence type="ECO:0000259" key="4">
    <source>
        <dbReference type="Pfam" id="PF01515"/>
    </source>
</evidence>
<dbReference type="NCBIfam" id="NF008852">
    <property type="entry name" value="PRK11890.1"/>
    <property type="match status" value="1"/>
</dbReference>
<evidence type="ECO:0000313" key="7">
    <source>
        <dbReference type="Proteomes" id="UP000256900"/>
    </source>
</evidence>
<dbReference type="PANTHER" id="PTHR43356:SF2">
    <property type="entry name" value="PHOSPHATE ACETYLTRANSFERASE"/>
    <property type="match status" value="1"/>
</dbReference>
<sequence>MNFNPPPVQMIENRTFDEIAVGDQASVAKTVSQQDIDLFAIVSGDVNPAHLDPAYAQTDMFHRVIAHGMLSAGLISNVLGTKLPGPGTIYLGQDLRFTAPVDIGDTITATLTVAEKHPEKGDLVLDCSCTNQKGRVVISGKAFVRAPREKVRRPRVELPEVQISRHDRFRALMAAAAGHAPVATAVAYPCDANSVGAAAEAAQAGLIAPILVGPKDKILAAAAEAKVDISAFRIVDAARSADAAAAAVALVKNGEAKLLMKGSLHTDELLHAVLAPGSTLRTDRRLSHVYLLDVPTYPRPLLVTDAAVNIAPTLEEKADIVQNAVDLAHVMGVAEPKVAVLSAVETVSPKLQSALDAAALSKMAERGQITGAIVDGPLAFDNAVSAAAAAEKGIVSRVAGQADILVVPDLESGNILAKQLIYLARADAAGIVLGASVPIILTSRADAERTRMASCALAVLIAHGGAVATPSAPGA</sequence>
<keyword evidence="2" id="KW-0456">Lyase</keyword>
<evidence type="ECO:0000313" key="6">
    <source>
        <dbReference type="EMBL" id="REF88823.1"/>
    </source>
</evidence>
<gene>
    <name evidence="6" type="ORF">DES32_0031</name>
</gene>
<dbReference type="InterPro" id="IPR050500">
    <property type="entry name" value="Phos_Acetyltrans/Butyryltrans"/>
</dbReference>
<name>A0A3D9Z0W0_9HYPH</name>
<dbReference type="Pfam" id="PF01515">
    <property type="entry name" value="PTA_PTB"/>
    <property type="match status" value="1"/>
</dbReference>
<dbReference type="CDD" id="cd03449">
    <property type="entry name" value="R_hydratase"/>
    <property type="match status" value="1"/>
</dbReference>
<protein>
    <submittedName>
        <fullName evidence="6">Phosphate butyryltransferase</fullName>
    </submittedName>
</protein>
<evidence type="ECO:0000256" key="3">
    <source>
        <dbReference type="ARBA" id="ARBA00023315"/>
    </source>
</evidence>
<keyword evidence="7" id="KW-1185">Reference proteome</keyword>
<dbReference type="InterPro" id="IPR002505">
    <property type="entry name" value="PTA_PTB"/>
</dbReference>
<dbReference type="GO" id="GO:0016746">
    <property type="term" value="F:acyltransferase activity"/>
    <property type="evidence" value="ECO:0007669"/>
    <property type="project" value="UniProtKB-KW"/>
</dbReference>
<accession>A0A3D9Z0W0</accession>
<dbReference type="PANTHER" id="PTHR43356">
    <property type="entry name" value="PHOSPHATE ACETYLTRANSFERASE"/>
    <property type="match status" value="1"/>
</dbReference>
<dbReference type="Proteomes" id="UP000256900">
    <property type="component" value="Unassembled WGS sequence"/>
</dbReference>
<dbReference type="RefSeq" id="WP_245411090.1">
    <property type="nucleotide sequence ID" value="NZ_CP025086.1"/>
</dbReference>
<dbReference type="AlphaFoldDB" id="A0A3D9Z0W0"/>
<dbReference type="SUPFAM" id="SSF53659">
    <property type="entry name" value="Isocitrate/Isopropylmalate dehydrogenase-like"/>
    <property type="match status" value="1"/>
</dbReference>
<dbReference type="NCBIfam" id="NF006045">
    <property type="entry name" value="PRK08190.1"/>
    <property type="match status" value="1"/>
</dbReference>
<dbReference type="Gene3D" id="3.10.129.10">
    <property type="entry name" value="Hotdog Thioesterase"/>
    <property type="match status" value="1"/>
</dbReference>
<evidence type="ECO:0000256" key="1">
    <source>
        <dbReference type="ARBA" id="ARBA00022679"/>
    </source>
</evidence>
<organism evidence="6 7">
    <name type="scientific">Methylovirgula ligni</name>
    <dbReference type="NCBI Taxonomy" id="569860"/>
    <lineage>
        <taxon>Bacteria</taxon>
        <taxon>Pseudomonadati</taxon>
        <taxon>Pseudomonadota</taxon>
        <taxon>Alphaproteobacteria</taxon>
        <taxon>Hyphomicrobiales</taxon>
        <taxon>Beijerinckiaceae</taxon>
        <taxon>Methylovirgula</taxon>
    </lineage>
</organism>
<proteinExistence type="predicted"/>
<evidence type="ECO:0000259" key="5">
    <source>
        <dbReference type="Pfam" id="PF01575"/>
    </source>
</evidence>